<sequence>MTLGSLFSGIGGFELAATWAGIKPIWSNEIDSFCCKVLRKNFDHEIIEKDIRYIGKYNLKSVDIITAGVPCQPASIAGNRKGKSDDRWLWDEAIRVISELKPTYIICENPPGILSLENGKPFDEILFALENEGYTIELFNIPACSIGAWHRRERIWIIAYSDAIRNKREARKNEKESKKNGLQKRNEMEQLIKPAKLRIPPYFNEQGLQKSACTRKQSVQSQAKASQGGKFSRANAKKWDYWKIEPNVVRMVYGVSQKLVKDRRKRIIALGNSIVPQIAVELFKVIKEYEKSIS</sequence>
<dbReference type="NCBIfam" id="TIGR00675">
    <property type="entry name" value="dcm"/>
    <property type="match status" value="1"/>
</dbReference>
<evidence type="ECO:0000256" key="3">
    <source>
        <dbReference type="ARBA" id="ARBA00022691"/>
    </source>
</evidence>
<dbReference type="InterPro" id="IPR001525">
    <property type="entry name" value="C5_MeTfrase"/>
</dbReference>
<dbReference type="PANTHER" id="PTHR46098">
    <property type="entry name" value="TRNA (CYTOSINE(38)-C(5))-METHYLTRANSFERASE"/>
    <property type="match status" value="1"/>
</dbReference>
<keyword evidence="2" id="KW-0808">Transferase</keyword>
<dbReference type="InterPro" id="IPR029063">
    <property type="entry name" value="SAM-dependent_MTases_sf"/>
</dbReference>
<comment type="caution">
    <text evidence="4">The sequence shown here is derived from an EMBL/GenBank/DDBJ whole genome shotgun (WGS) entry which is preliminary data.</text>
</comment>
<evidence type="ECO:0000256" key="2">
    <source>
        <dbReference type="ARBA" id="ARBA00022679"/>
    </source>
</evidence>
<evidence type="ECO:0000313" key="4">
    <source>
        <dbReference type="EMBL" id="KKN54321.1"/>
    </source>
</evidence>
<dbReference type="AlphaFoldDB" id="A0A0F9TYZ1"/>
<protein>
    <recommendedName>
        <fullName evidence="5">DNA (cytosine-5-)-methyltransferase</fullName>
    </recommendedName>
</protein>
<evidence type="ECO:0000256" key="1">
    <source>
        <dbReference type="ARBA" id="ARBA00022603"/>
    </source>
</evidence>
<dbReference type="PROSITE" id="PS51679">
    <property type="entry name" value="SAM_MT_C5"/>
    <property type="match status" value="1"/>
</dbReference>
<dbReference type="EMBL" id="LAZR01000933">
    <property type="protein sequence ID" value="KKN54321.1"/>
    <property type="molecule type" value="Genomic_DNA"/>
</dbReference>
<dbReference type="GO" id="GO:0032259">
    <property type="term" value="P:methylation"/>
    <property type="evidence" value="ECO:0007669"/>
    <property type="project" value="UniProtKB-KW"/>
</dbReference>
<keyword evidence="1" id="KW-0489">Methyltransferase</keyword>
<evidence type="ECO:0008006" key="5">
    <source>
        <dbReference type="Google" id="ProtNLM"/>
    </source>
</evidence>
<reference evidence="4" key="1">
    <citation type="journal article" date="2015" name="Nature">
        <title>Complex archaea that bridge the gap between prokaryotes and eukaryotes.</title>
        <authorList>
            <person name="Spang A."/>
            <person name="Saw J.H."/>
            <person name="Jorgensen S.L."/>
            <person name="Zaremba-Niedzwiedzka K."/>
            <person name="Martijn J."/>
            <person name="Lind A.E."/>
            <person name="van Eijk R."/>
            <person name="Schleper C."/>
            <person name="Guy L."/>
            <person name="Ettema T.J."/>
        </authorList>
    </citation>
    <scope>NUCLEOTIDE SEQUENCE</scope>
</reference>
<proteinExistence type="predicted"/>
<dbReference type="InterPro" id="IPR050750">
    <property type="entry name" value="C5-MTase"/>
</dbReference>
<keyword evidence="3" id="KW-0949">S-adenosyl-L-methionine</keyword>
<organism evidence="4">
    <name type="scientific">marine sediment metagenome</name>
    <dbReference type="NCBI Taxonomy" id="412755"/>
    <lineage>
        <taxon>unclassified sequences</taxon>
        <taxon>metagenomes</taxon>
        <taxon>ecological metagenomes</taxon>
    </lineage>
</organism>
<name>A0A0F9TYZ1_9ZZZZ</name>
<dbReference type="Gene3D" id="3.40.50.150">
    <property type="entry name" value="Vaccinia Virus protein VP39"/>
    <property type="match status" value="1"/>
</dbReference>
<dbReference type="PANTHER" id="PTHR46098:SF1">
    <property type="entry name" value="TRNA (CYTOSINE(38)-C(5))-METHYLTRANSFERASE"/>
    <property type="match status" value="1"/>
</dbReference>
<dbReference type="Pfam" id="PF00145">
    <property type="entry name" value="DNA_methylase"/>
    <property type="match status" value="1"/>
</dbReference>
<gene>
    <name evidence="4" type="ORF">LCGC14_0593760</name>
</gene>
<dbReference type="SUPFAM" id="SSF53335">
    <property type="entry name" value="S-adenosyl-L-methionine-dependent methyltransferases"/>
    <property type="match status" value="1"/>
</dbReference>
<dbReference type="PRINTS" id="PR00105">
    <property type="entry name" value="C5METTRFRASE"/>
</dbReference>
<dbReference type="GO" id="GO:0008168">
    <property type="term" value="F:methyltransferase activity"/>
    <property type="evidence" value="ECO:0007669"/>
    <property type="project" value="UniProtKB-KW"/>
</dbReference>
<accession>A0A0F9TYZ1</accession>